<organism evidence="2 3">
    <name type="scientific">Lactobacillus amylolyticus DSM 11664</name>
    <dbReference type="NCBI Taxonomy" id="585524"/>
    <lineage>
        <taxon>Bacteria</taxon>
        <taxon>Bacillati</taxon>
        <taxon>Bacillota</taxon>
        <taxon>Bacilli</taxon>
        <taxon>Lactobacillales</taxon>
        <taxon>Lactobacillaceae</taxon>
        <taxon>Lactobacillus</taxon>
    </lineage>
</organism>
<keyword evidence="3" id="KW-1185">Reference proteome</keyword>
<protein>
    <submittedName>
        <fullName evidence="2">Hydrolase, carbon-nitrogen family</fullName>
    </submittedName>
</protein>
<dbReference type="RefSeq" id="WP_006352279.1">
    <property type="nucleotide sequence ID" value="NZ_ADNY01000042.1"/>
</dbReference>
<dbReference type="PATRIC" id="fig|585524.9.peg.291"/>
<comment type="caution">
    <text evidence="2">The sequence shown here is derived from an EMBL/GenBank/DDBJ whole genome shotgun (WGS) entry which is preliminary data.</text>
</comment>
<keyword evidence="2" id="KW-0378">Hydrolase</keyword>
<dbReference type="Gene3D" id="3.60.110.10">
    <property type="entry name" value="Carbon-nitrogen hydrolase"/>
    <property type="match status" value="1"/>
</dbReference>
<dbReference type="AlphaFoldDB" id="D4YUB7"/>
<sequence>MKLKIALLQLLPISTLKKQLQKGIKACQKAHEEGANVVLFPEMWSIGYNIFQDMSKSCKKKLSTYL</sequence>
<evidence type="ECO:0000313" key="3">
    <source>
        <dbReference type="Proteomes" id="UP000004069"/>
    </source>
</evidence>
<feature type="domain" description="CN hydrolase" evidence="1">
    <location>
        <begin position="3"/>
        <end position="66"/>
    </location>
</feature>
<evidence type="ECO:0000313" key="2">
    <source>
        <dbReference type="EMBL" id="EFG55263.1"/>
    </source>
</evidence>
<dbReference type="PROSITE" id="PS50263">
    <property type="entry name" value="CN_HYDROLASE"/>
    <property type="match status" value="1"/>
</dbReference>
<dbReference type="EMBL" id="ADNY01000042">
    <property type="protein sequence ID" value="EFG55263.1"/>
    <property type="molecule type" value="Genomic_DNA"/>
</dbReference>
<dbReference type="SUPFAM" id="SSF56317">
    <property type="entry name" value="Carbon-nitrogen hydrolase"/>
    <property type="match status" value="1"/>
</dbReference>
<dbReference type="InterPro" id="IPR003010">
    <property type="entry name" value="C-N_Hydrolase"/>
</dbReference>
<proteinExistence type="predicted"/>
<name>D4YUB7_9LACO</name>
<evidence type="ECO:0000259" key="1">
    <source>
        <dbReference type="PROSITE" id="PS50263"/>
    </source>
</evidence>
<dbReference type="Pfam" id="PF00795">
    <property type="entry name" value="CN_hydrolase"/>
    <property type="match status" value="1"/>
</dbReference>
<dbReference type="GO" id="GO:0016787">
    <property type="term" value="F:hydrolase activity"/>
    <property type="evidence" value="ECO:0007669"/>
    <property type="project" value="UniProtKB-KW"/>
</dbReference>
<reference evidence="2 3" key="1">
    <citation type="submission" date="2010-04" db="EMBL/GenBank/DDBJ databases">
        <authorList>
            <person name="Muzny D."/>
            <person name="Qin X."/>
            <person name="Deng J."/>
            <person name="Jiang H."/>
            <person name="Liu Y."/>
            <person name="Qu J."/>
            <person name="Song X.-Z."/>
            <person name="Zhang L."/>
            <person name="Thornton R."/>
            <person name="Coyle M."/>
            <person name="Francisco L."/>
            <person name="Jackson L."/>
            <person name="Javaid M."/>
            <person name="Korchina V."/>
            <person name="Kovar C."/>
            <person name="Mata R."/>
            <person name="Mathew T."/>
            <person name="Ngo R."/>
            <person name="Nguyen L."/>
            <person name="Nguyen N."/>
            <person name="Okwuonu G."/>
            <person name="Ongeri F."/>
            <person name="Pham C."/>
            <person name="Simmons D."/>
            <person name="Wilczek-Boney K."/>
            <person name="Hale W."/>
            <person name="Jakkamsetti A."/>
            <person name="Pham P."/>
            <person name="Ruth R."/>
            <person name="San Lucas F."/>
            <person name="Warren J."/>
            <person name="Zhang J."/>
            <person name="Zhao Z."/>
            <person name="Zhou C."/>
            <person name="Zhu D."/>
            <person name="Lee S."/>
            <person name="Bess C."/>
            <person name="Blankenburg K."/>
            <person name="Forbes L."/>
            <person name="Fu Q."/>
            <person name="Gubbala S."/>
            <person name="Hirani K."/>
            <person name="Jayaseelan J.C."/>
            <person name="Lara F."/>
            <person name="Munidasa M."/>
            <person name="Palculict T."/>
            <person name="Patil S."/>
            <person name="Pu L.-L."/>
            <person name="Saada N."/>
            <person name="Tang L."/>
            <person name="Weissenberger G."/>
            <person name="Zhu Y."/>
            <person name="Hemphill L."/>
            <person name="Shang Y."/>
            <person name="Youmans B."/>
            <person name="Ayvaz T."/>
            <person name="Ross M."/>
            <person name="Santibanez J."/>
            <person name="Aqrawi P."/>
            <person name="Gross S."/>
            <person name="Joshi V."/>
            <person name="Fowler G."/>
            <person name="Nazareth L."/>
            <person name="Reid J."/>
            <person name="Worley K."/>
            <person name="Petrosino J."/>
            <person name="Highlander S."/>
            <person name="Gibbs R."/>
        </authorList>
    </citation>
    <scope>NUCLEOTIDE SEQUENCE [LARGE SCALE GENOMIC DNA]</scope>
    <source>
        <strain evidence="2 3">DSM 11664</strain>
    </source>
</reference>
<gene>
    <name evidence="2" type="ORF">HMPREF0493_1128</name>
</gene>
<dbReference type="Proteomes" id="UP000004069">
    <property type="component" value="Unassembled WGS sequence"/>
</dbReference>
<accession>D4YUB7</accession>
<dbReference type="InterPro" id="IPR036526">
    <property type="entry name" value="C-N_Hydrolase_sf"/>
</dbReference>